<dbReference type="EMBL" id="BSRI01000002">
    <property type="protein sequence ID" value="GLV59167.1"/>
    <property type="molecule type" value="Genomic_DNA"/>
</dbReference>
<gene>
    <name evidence="7" type="primary">ytcQ</name>
    <name evidence="7" type="ORF">KDH_59950</name>
</gene>
<reference evidence="7 8" key="1">
    <citation type="submission" date="2023-02" db="EMBL/GenBank/DDBJ databases">
        <title>Dictyobacter halimunensis sp. nov., a new member of the class Ktedonobacteria from forest soil in a geothermal area.</title>
        <authorList>
            <person name="Rachmania M.K."/>
            <person name="Ningsih F."/>
            <person name="Sakai Y."/>
            <person name="Yabe S."/>
            <person name="Yokota A."/>
            <person name="Sjamsuridzal W."/>
        </authorList>
    </citation>
    <scope>NUCLEOTIDE SEQUENCE [LARGE SCALE GENOMIC DNA]</scope>
    <source>
        <strain evidence="7 8">S3.2.2.5</strain>
    </source>
</reference>
<dbReference type="Gene3D" id="3.40.190.10">
    <property type="entry name" value="Periplasmic binding protein-like II"/>
    <property type="match status" value="2"/>
</dbReference>
<evidence type="ECO:0000256" key="6">
    <source>
        <dbReference type="SAM" id="SignalP"/>
    </source>
</evidence>
<protein>
    <submittedName>
        <fullName evidence="7">ABC transporter peptide-binding protein YtcQ</fullName>
    </submittedName>
</protein>
<dbReference type="RefSeq" id="WP_338255689.1">
    <property type="nucleotide sequence ID" value="NZ_BSRI01000002.1"/>
</dbReference>
<feature type="signal peptide" evidence="6">
    <location>
        <begin position="1"/>
        <end position="27"/>
    </location>
</feature>
<evidence type="ECO:0000256" key="5">
    <source>
        <dbReference type="ARBA" id="ARBA00023288"/>
    </source>
</evidence>
<comment type="caution">
    <text evidence="7">The sequence shown here is derived from an EMBL/GenBank/DDBJ whole genome shotgun (WGS) entry which is preliminary data.</text>
</comment>
<dbReference type="InterPro" id="IPR006059">
    <property type="entry name" value="SBP"/>
</dbReference>
<feature type="chain" id="PRO_5046184077" evidence="6">
    <location>
        <begin position="28"/>
        <end position="535"/>
    </location>
</feature>
<keyword evidence="1" id="KW-1003">Cell membrane</keyword>
<dbReference type="InterPro" id="IPR050490">
    <property type="entry name" value="Bact_solute-bd_prot1"/>
</dbReference>
<evidence type="ECO:0000256" key="4">
    <source>
        <dbReference type="ARBA" id="ARBA00023139"/>
    </source>
</evidence>
<dbReference type="PROSITE" id="PS51257">
    <property type="entry name" value="PROKAR_LIPOPROTEIN"/>
    <property type="match status" value="1"/>
</dbReference>
<evidence type="ECO:0000256" key="2">
    <source>
        <dbReference type="ARBA" id="ARBA00022729"/>
    </source>
</evidence>
<organism evidence="7 8">
    <name type="scientific">Dictyobacter halimunensis</name>
    <dbReference type="NCBI Taxonomy" id="3026934"/>
    <lineage>
        <taxon>Bacteria</taxon>
        <taxon>Bacillati</taxon>
        <taxon>Chloroflexota</taxon>
        <taxon>Ktedonobacteria</taxon>
        <taxon>Ktedonobacterales</taxon>
        <taxon>Dictyobacteraceae</taxon>
        <taxon>Dictyobacter</taxon>
    </lineage>
</organism>
<sequence>MRSNFTASKTITSFCLLILLLVPLASACKSNILPSSSSSSSSSNNGPVDLTLWTPPAASEVGNPPANWFLTKDVRSKLNINLKVTLLPNGDDGDTKMNAAAAANALPDVFQVPSNNNIFLQWVKQGLIAPVDSLLPMMPGRTKDRYSDPQMQKIATINGKQYVLQEKAGLIKRQGLFIRKDWLDKLGLKEPKTLDDFYNVAQAFTTKDPDGDGKNDTYGFGGTTGVSGVGLGGSWQAFFGAYGLPGTWNFNTPGKISLSLRDPGYLKAVEFLHTMAANKLIDPTWPTMSTDDFRAAWKQQGKYGIMSEDFCAAICQANYKSFDTNFPNGEWEPLAPPQGPDGKSFLGTYTNVGFRIAVSKKAMDAGKGPAIAKLLEWGNTGEGYYEMAFGQKGVHYKLDAQGNVTGDGVPVPFTSHEAAPLNQLRNWVYKNTPAELKARYNSHKTKSGRIISPSQIHDTIASFPWQDQTAAFVIQPADNQADINRYVDENLVQFITGQKPLNDASWNSFIKGLDGLNVSDWEAQANKELKDQGLL</sequence>
<evidence type="ECO:0000313" key="7">
    <source>
        <dbReference type="EMBL" id="GLV59167.1"/>
    </source>
</evidence>
<proteinExistence type="predicted"/>
<keyword evidence="4" id="KW-0564">Palmitate</keyword>
<keyword evidence="5" id="KW-0449">Lipoprotein</keyword>
<dbReference type="Pfam" id="PF13416">
    <property type="entry name" value="SBP_bac_8"/>
    <property type="match status" value="1"/>
</dbReference>
<evidence type="ECO:0000256" key="1">
    <source>
        <dbReference type="ARBA" id="ARBA00022475"/>
    </source>
</evidence>
<keyword evidence="2 6" id="KW-0732">Signal</keyword>
<dbReference type="Proteomes" id="UP001344906">
    <property type="component" value="Unassembled WGS sequence"/>
</dbReference>
<evidence type="ECO:0000256" key="3">
    <source>
        <dbReference type="ARBA" id="ARBA00023136"/>
    </source>
</evidence>
<evidence type="ECO:0000313" key="8">
    <source>
        <dbReference type="Proteomes" id="UP001344906"/>
    </source>
</evidence>
<name>A0ABQ6G235_9CHLR</name>
<accession>A0ABQ6G235</accession>
<keyword evidence="8" id="KW-1185">Reference proteome</keyword>
<keyword evidence="3" id="KW-0472">Membrane</keyword>
<dbReference type="PANTHER" id="PTHR43649">
    <property type="entry name" value="ARABINOSE-BINDING PROTEIN-RELATED"/>
    <property type="match status" value="1"/>
</dbReference>
<dbReference type="PANTHER" id="PTHR43649:SF33">
    <property type="entry name" value="POLYGALACTURONAN_RHAMNOGALACTURONAN-BINDING PROTEIN YTCQ"/>
    <property type="match status" value="1"/>
</dbReference>
<dbReference type="SUPFAM" id="SSF53850">
    <property type="entry name" value="Periplasmic binding protein-like II"/>
    <property type="match status" value="1"/>
</dbReference>